<feature type="compositionally biased region" description="Polar residues" evidence="1">
    <location>
        <begin position="446"/>
        <end position="456"/>
    </location>
</feature>
<dbReference type="EMBL" id="LVYI01000004">
    <property type="protein sequence ID" value="OAP60264.1"/>
    <property type="molecule type" value="Genomic_DNA"/>
</dbReference>
<evidence type="ECO:0000313" key="2">
    <source>
        <dbReference type="EMBL" id="OAP60264.1"/>
    </source>
</evidence>
<feature type="region of interest" description="Disordered" evidence="1">
    <location>
        <begin position="355"/>
        <end position="402"/>
    </location>
</feature>
<gene>
    <name evidence="2" type="ORF">AYL99_05266</name>
</gene>
<feature type="compositionally biased region" description="Polar residues" evidence="1">
    <location>
        <begin position="75"/>
        <end position="91"/>
    </location>
</feature>
<dbReference type="OrthoDB" id="4161547at2759"/>
<evidence type="ECO:0000313" key="3">
    <source>
        <dbReference type="Proteomes" id="UP000078343"/>
    </source>
</evidence>
<feature type="compositionally biased region" description="Polar residues" evidence="1">
    <location>
        <begin position="317"/>
        <end position="326"/>
    </location>
</feature>
<feature type="region of interest" description="Disordered" evidence="1">
    <location>
        <begin position="502"/>
        <end position="537"/>
    </location>
</feature>
<feature type="region of interest" description="Disordered" evidence="1">
    <location>
        <begin position="1"/>
        <end position="154"/>
    </location>
</feature>
<evidence type="ECO:0000256" key="1">
    <source>
        <dbReference type="SAM" id="MobiDB-lite"/>
    </source>
</evidence>
<feature type="compositionally biased region" description="Low complexity" evidence="1">
    <location>
        <begin position="107"/>
        <end position="154"/>
    </location>
</feature>
<dbReference type="RefSeq" id="XP_018693631.1">
    <property type="nucleotide sequence ID" value="XM_018836778.1"/>
</dbReference>
<feature type="region of interest" description="Disordered" evidence="1">
    <location>
        <begin position="266"/>
        <end position="285"/>
    </location>
</feature>
<feature type="compositionally biased region" description="Low complexity" evidence="1">
    <location>
        <begin position="425"/>
        <end position="439"/>
    </location>
</feature>
<organism evidence="2 3">
    <name type="scientific">Fonsecaea erecta</name>
    <dbReference type="NCBI Taxonomy" id="1367422"/>
    <lineage>
        <taxon>Eukaryota</taxon>
        <taxon>Fungi</taxon>
        <taxon>Dikarya</taxon>
        <taxon>Ascomycota</taxon>
        <taxon>Pezizomycotina</taxon>
        <taxon>Eurotiomycetes</taxon>
        <taxon>Chaetothyriomycetidae</taxon>
        <taxon>Chaetothyriales</taxon>
        <taxon>Herpotrichiellaceae</taxon>
        <taxon>Fonsecaea</taxon>
    </lineage>
</organism>
<dbReference type="GeneID" id="30009434"/>
<sequence length="537" mass="56858">MPATDLKRRFDRSKIAPLKAERSEGSYGHEKPELVERQVLPENNFVPSDQISSDEDSGSEDEGADNSSDEEEDLNNPNPFEPMTSTASRDQTSISTSTTTHKHPFPTRSLTSSSATSTYVSAYPPTSTETGTTPSQGHLSTSSTFPGSFTTSSPPTTVVPLATSVSTSPIAASEGVSASNHPIAKAAIIVPSLLGAVAAVVAAYLLFRYCTSLKTRWAVYRARRGQRLPGEEEDGPAPQVAPPMSESYTTRTTELTLPPPLYTASTATPPTPSVAGDPDIAVPVTTRRAPPPLLVRTGSKSTTPANAAVADQHTRSHSGTRSLHNDTTLPPAYTLGGHGTHTFQVHVEEDTGARNGEEAPFRHPNGLANNPPTPVARKHPLTPSIRGHEPTSPVPSMPSPTCLSVGSRLSMDFPMPPTAPSAAHFSTPSSPPGSTFSPPRRLRKSITPSESISNVPDSPFPFSPALRPPMPPPAWTSRWSHNSSSIHGRIATVLAEERCPAPLRHSAGPGLVDTRLSPLRSPAPKKISSYSLVAPPS</sequence>
<comment type="caution">
    <text evidence="2">The sequence shown here is derived from an EMBL/GenBank/DDBJ whole genome shotgun (WGS) entry which is preliminary data.</text>
</comment>
<feature type="compositionally biased region" description="Acidic residues" evidence="1">
    <location>
        <begin position="52"/>
        <end position="74"/>
    </location>
</feature>
<feature type="region of interest" description="Disordered" evidence="1">
    <location>
        <begin position="414"/>
        <end position="458"/>
    </location>
</feature>
<protein>
    <submittedName>
        <fullName evidence="2">Uncharacterized protein</fullName>
    </submittedName>
</protein>
<feature type="region of interest" description="Disordered" evidence="1">
    <location>
        <begin position="290"/>
        <end position="326"/>
    </location>
</feature>
<dbReference type="STRING" id="1367422.A0A178ZKE5"/>
<dbReference type="Proteomes" id="UP000078343">
    <property type="component" value="Unassembled WGS sequence"/>
</dbReference>
<reference evidence="2 3" key="1">
    <citation type="submission" date="2016-04" db="EMBL/GenBank/DDBJ databases">
        <title>Draft genome of Fonsecaea erecta CBS 125763.</title>
        <authorList>
            <person name="Weiss V.A."/>
            <person name="Vicente V.A."/>
            <person name="Raittz R.T."/>
            <person name="Moreno L.F."/>
            <person name="De Souza E.M."/>
            <person name="Pedrosa F.O."/>
            <person name="Steffens M.B."/>
            <person name="Faoro H."/>
            <person name="Tadra-Sfeir M.Z."/>
            <person name="Najafzadeh M.J."/>
            <person name="Felipe M.S."/>
            <person name="Teixeira M."/>
            <person name="Sun J."/>
            <person name="Xi L."/>
            <person name="Gomes R."/>
            <person name="De Azevedo C.M."/>
            <person name="Salgado C.G."/>
            <person name="Da Silva M.B."/>
            <person name="Nascimento M.F."/>
            <person name="Queiroz-Telles F."/>
            <person name="Attili D.S."/>
            <person name="Gorbushina A."/>
        </authorList>
    </citation>
    <scope>NUCLEOTIDE SEQUENCE [LARGE SCALE GENOMIC DNA]</scope>
    <source>
        <strain evidence="2 3">CBS 125763</strain>
    </source>
</reference>
<proteinExistence type="predicted"/>
<accession>A0A178ZKE5</accession>
<name>A0A178ZKE5_9EURO</name>
<keyword evidence="3" id="KW-1185">Reference proteome</keyword>
<dbReference type="AlphaFoldDB" id="A0A178ZKE5"/>
<feature type="compositionally biased region" description="Basic and acidic residues" evidence="1">
    <location>
        <begin position="1"/>
        <end position="36"/>
    </location>
</feature>
<feature type="region of interest" description="Disordered" evidence="1">
    <location>
        <begin position="227"/>
        <end position="249"/>
    </location>
</feature>